<keyword evidence="8" id="KW-0418">Kinase</keyword>
<evidence type="ECO:0000256" key="5">
    <source>
        <dbReference type="ARBA" id="ARBA00022729"/>
    </source>
</evidence>
<dbReference type="AlphaFoldDB" id="A0ABD1QE89"/>
<dbReference type="PROSITE" id="PS00108">
    <property type="entry name" value="PROTEIN_KINASE_ST"/>
    <property type="match status" value="1"/>
</dbReference>
<evidence type="ECO:0000256" key="8">
    <source>
        <dbReference type="ARBA" id="ARBA00022777"/>
    </source>
</evidence>
<dbReference type="GO" id="GO:0016020">
    <property type="term" value="C:membrane"/>
    <property type="evidence" value="ECO:0007669"/>
    <property type="project" value="UniProtKB-SubCell"/>
</dbReference>
<dbReference type="CDD" id="cd14066">
    <property type="entry name" value="STKc_IRAK"/>
    <property type="match status" value="1"/>
</dbReference>
<dbReference type="InterPro" id="IPR002902">
    <property type="entry name" value="GNK2"/>
</dbReference>
<dbReference type="Proteomes" id="UP001604277">
    <property type="component" value="Unassembled WGS sequence"/>
</dbReference>
<dbReference type="InterPro" id="IPR000719">
    <property type="entry name" value="Prot_kinase_dom"/>
</dbReference>
<evidence type="ECO:0000256" key="16">
    <source>
        <dbReference type="SAM" id="Phobius"/>
    </source>
</evidence>
<dbReference type="FunFam" id="3.30.430.20:FF:000003">
    <property type="entry name" value="Cysteine-rich RLK (RECEPTOR-like protein kinase) 10"/>
    <property type="match status" value="1"/>
</dbReference>
<evidence type="ECO:0000256" key="1">
    <source>
        <dbReference type="ARBA" id="ARBA00004167"/>
    </source>
</evidence>
<proteinExistence type="predicted"/>
<keyword evidence="10 16" id="KW-1133">Transmembrane helix</keyword>
<dbReference type="InterPro" id="IPR017441">
    <property type="entry name" value="Protein_kinase_ATP_BS"/>
</dbReference>
<comment type="subcellular location">
    <subcellularLocation>
        <location evidence="1">Membrane</location>
        <topology evidence="1">Single-pass membrane protein</topology>
    </subcellularLocation>
</comment>
<dbReference type="InterPro" id="IPR001245">
    <property type="entry name" value="Ser-Thr/Tyr_kinase_cat_dom"/>
</dbReference>
<evidence type="ECO:0000256" key="12">
    <source>
        <dbReference type="ARBA" id="ARBA00023170"/>
    </source>
</evidence>
<evidence type="ECO:0000256" key="10">
    <source>
        <dbReference type="ARBA" id="ARBA00022989"/>
    </source>
</evidence>
<dbReference type="PANTHER" id="PTHR27002">
    <property type="entry name" value="RECEPTOR-LIKE SERINE/THREONINE-PROTEIN KINASE SD1-8"/>
    <property type="match status" value="1"/>
</dbReference>
<evidence type="ECO:0000256" key="7">
    <source>
        <dbReference type="ARBA" id="ARBA00022741"/>
    </source>
</evidence>
<dbReference type="GO" id="GO:0009751">
    <property type="term" value="P:response to salicylic acid"/>
    <property type="evidence" value="ECO:0007669"/>
    <property type="project" value="UniProtKB-ARBA"/>
</dbReference>
<dbReference type="Pfam" id="PF01657">
    <property type="entry name" value="Stress-antifung"/>
    <property type="match status" value="2"/>
</dbReference>
<dbReference type="GO" id="GO:0042742">
    <property type="term" value="P:defense response to bacterium"/>
    <property type="evidence" value="ECO:0007669"/>
    <property type="project" value="UniProtKB-ARBA"/>
</dbReference>
<keyword evidence="6" id="KW-0677">Repeat</keyword>
<keyword evidence="5 17" id="KW-0732">Signal</keyword>
<protein>
    <submittedName>
        <fullName evidence="20">Cysteine-rich receptor-like protein kinase 10</fullName>
    </submittedName>
</protein>
<feature type="region of interest" description="Disordered" evidence="15">
    <location>
        <begin position="630"/>
        <end position="663"/>
    </location>
</feature>
<feature type="binding site" evidence="14">
    <location>
        <position position="366"/>
    </location>
    <ligand>
        <name>ATP</name>
        <dbReference type="ChEBI" id="CHEBI:30616"/>
    </ligand>
</feature>
<dbReference type="EMBL" id="JBFOLJ010000015">
    <property type="protein sequence ID" value="KAL2473888.1"/>
    <property type="molecule type" value="Genomic_DNA"/>
</dbReference>
<keyword evidence="12" id="KW-0675">Receptor</keyword>
<gene>
    <name evidence="20" type="ORF">Fot_49624</name>
</gene>
<feature type="chain" id="PRO_5044865583" evidence="17">
    <location>
        <begin position="27"/>
        <end position="663"/>
    </location>
</feature>
<dbReference type="PROSITE" id="PS50011">
    <property type="entry name" value="PROTEIN_KINASE_DOM"/>
    <property type="match status" value="1"/>
</dbReference>
<evidence type="ECO:0000256" key="3">
    <source>
        <dbReference type="ARBA" id="ARBA00022679"/>
    </source>
</evidence>
<dbReference type="Pfam" id="PF07714">
    <property type="entry name" value="PK_Tyr_Ser-Thr"/>
    <property type="match status" value="1"/>
</dbReference>
<organism evidence="20 21">
    <name type="scientific">Forsythia ovata</name>
    <dbReference type="NCBI Taxonomy" id="205694"/>
    <lineage>
        <taxon>Eukaryota</taxon>
        <taxon>Viridiplantae</taxon>
        <taxon>Streptophyta</taxon>
        <taxon>Embryophyta</taxon>
        <taxon>Tracheophyta</taxon>
        <taxon>Spermatophyta</taxon>
        <taxon>Magnoliopsida</taxon>
        <taxon>eudicotyledons</taxon>
        <taxon>Gunneridae</taxon>
        <taxon>Pentapetalae</taxon>
        <taxon>asterids</taxon>
        <taxon>lamiids</taxon>
        <taxon>Lamiales</taxon>
        <taxon>Oleaceae</taxon>
        <taxon>Forsythieae</taxon>
        <taxon>Forsythia</taxon>
    </lineage>
</organism>
<evidence type="ECO:0000256" key="9">
    <source>
        <dbReference type="ARBA" id="ARBA00022840"/>
    </source>
</evidence>
<keyword evidence="9 14" id="KW-0067">ATP-binding</keyword>
<keyword evidence="3" id="KW-0808">Transferase</keyword>
<sequence>MSAFKISGYLFFLCLLFFFSTRRVSSDYLDSTCQDSATYSPNSTYEANLNQLFLNLSSTSATQNNGFNSSTVGRGPPDTVYGLFLCRGDVNTDICEKCVKIATTEILQRCPNRKWAIIWYDECMLRYSNQSIFSRAEQSVGSILLNTQNITDEPDRFKQLLADTMNEIATEAANNLTGKKFATKEANFTAYQRLYTLAQCTPDLSTTDCNICLQTAISNLPSDSRRGATILFSSCNIRYEIYRFYNSTLAPAPNTRPLPPPPPSNSATNEGNGGISTKVIIAIVVPILVLLFIGFCFLIRRTRKKRYDAVNEEHGDEISTVESLQYDLNTIQLATNNFSLDNKIGEGGFGAVYKGTFPNGQEIAVKRLSKSSGQGANEFKNEVLLVAKLQHRNLVRLLGFCLEGEEKILIYEFVINKSLDYFLFDPEKRQLLDWSKRYKIIGGIARGMVYLHEDSRLRIIHRDLKASNILLDGDMNPKISDFGMAKIFGVEQSQGNTSRIVGTFGYMSPEYVMHGQFSVKSDVFSFGVLVLEIVSGRKNSSSVSQSDGGEVLINYAWKLWKDGRPLDLIDPTLEDSYDRNEVIRCIQIGLLCVQENVDERPNMASVLLTLNSYTATLAVPRQPTFVLDSRTQSMPIGRDSDKSTSTSTAVSINEASISELDPR</sequence>
<evidence type="ECO:0000256" key="4">
    <source>
        <dbReference type="ARBA" id="ARBA00022692"/>
    </source>
</evidence>
<keyword evidence="4 16" id="KW-0812">Transmembrane</keyword>
<accession>A0ABD1QE89</accession>
<feature type="domain" description="Gnk2-homologous" evidence="19">
    <location>
        <begin position="138"/>
        <end position="244"/>
    </location>
</feature>
<dbReference type="InterPro" id="IPR038408">
    <property type="entry name" value="GNK2_sf"/>
</dbReference>
<feature type="compositionally biased region" description="Polar residues" evidence="15">
    <location>
        <begin position="643"/>
        <end position="656"/>
    </location>
</feature>
<evidence type="ECO:0000256" key="13">
    <source>
        <dbReference type="ARBA" id="ARBA00023180"/>
    </source>
</evidence>
<dbReference type="FunFam" id="3.30.200.20:FF:000727">
    <property type="entry name" value="Cysteine-rich RLK (RECEPTOR-like protein kinase) 23"/>
    <property type="match status" value="1"/>
</dbReference>
<dbReference type="GO" id="GO:0005524">
    <property type="term" value="F:ATP binding"/>
    <property type="evidence" value="ECO:0007669"/>
    <property type="project" value="UniProtKB-UniRule"/>
</dbReference>
<evidence type="ECO:0000313" key="21">
    <source>
        <dbReference type="Proteomes" id="UP001604277"/>
    </source>
</evidence>
<dbReference type="CDD" id="cd23509">
    <property type="entry name" value="Gnk2-like"/>
    <property type="match status" value="2"/>
</dbReference>
<keyword evidence="2" id="KW-0723">Serine/threonine-protein kinase</keyword>
<dbReference type="SMART" id="SM00220">
    <property type="entry name" value="S_TKc"/>
    <property type="match status" value="1"/>
</dbReference>
<keyword evidence="11 16" id="KW-0472">Membrane</keyword>
<dbReference type="Gene3D" id="3.30.200.20">
    <property type="entry name" value="Phosphorylase Kinase, domain 1"/>
    <property type="match status" value="1"/>
</dbReference>
<reference evidence="21" key="1">
    <citation type="submission" date="2024-07" db="EMBL/GenBank/DDBJ databases">
        <title>Two chromosome-level genome assemblies of Korean endemic species Abeliophyllum distichum and Forsythia ovata (Oleaceae).</title>
        <authorList>
            <person name="Jang H."/>
        </authorList>
    </citation>
    <scope>NUCLEOTIDE SEQUENCE [LARGE SCALE GENOMIC DNA]</scope>
</reference>
<name>A0ABD1QE89_9LAMI</name>
<dbReference type="PROSITE" id="PS51473">
    <property type="entry name" value="GNK2"/>
    <property type="match status" value="2"/>
</dbReference>
<evidence type="ECO:0000256" key="6">
    <source>
        <dbReference type="ARBA" id="ARBA00022737"/>
    </source>
</evidence>
<evidence type="ECO:0000259" key="19">
    <source>
        <dbReference type="PROSITE" id="PS51473"/>
    </source>
</evidence>
<feature type="domain" description="Gnk2-homologous" evidence="19">
    <location>
        <begin position="27"/>
        <end position="132"/>
    </location>
</feature>
<dbReference type="PANTHER" id="PTHR27002:SF1050">
    <property type="entry name" value="CYSTEINE-RICH RECEPTOR-LIKE PROTEIN KINASE 5"/>
    <property type="match status" value="1"/>
</dbReference>
<evidence type="ECO:0000313" key="20">
    <source>
        <dbReference type="EMBL" id="KAL2473888.1"/>
    </source>
</evidence>
<evidence type="ECO:0000256" key="17">
    <source>
        <dbReference type="SAM" id="SignalP"/>
    </source>
</evidence>
<comment type="caution">
    <text evidence="20">The sequence shown here is derived from an EMBL/GenBank/DDBJ whole genome shotgun (WGS) entry which is preliminary data.</text>
</comment>
<keyword evidence="7 14" id="KW-0547">Nucleotide-binding</keyword>
<feature type="transmembrane region" description="Helical" evidence="16">
    <location>
        <begin position="279"/>
        <end position="299"/>
    </location>
</feature>
<evidence type="ECO:0000256" key="15">
    <source>
        <dbReference type="SAM" id="MobiDB-lite"/>
    </source>
</evidence>
<dbReference type="InterPro" id="IPR011009">
    <property type="entry name" value="Kinase-like_dom_sf"/>
</dbReference>
<feature type="signal peptide" evidence="17">
    <location>
        <begin position="1"/>
        <end position="26"/>
    </location>
</feature>
<evidence type="ECO:0000256" key="11">
    <source>
        <dbReference type="ARBA" id="ARBA00023136"/>
    </source>
</evidence>
<keyword evidence="21" id="KW-1185">Reference proteome</keyword>
<dbReference type="FunFam" id="1.10.510.10:FF:000129">
    <property type="entry name" value="cysteine-rich receptor-like protein kinase 10"/>
    <property type="match status" value="1"/>
</dbReference>
<dbReference type="Gene3D" id="1.10.510.10">
    <property type="entry name" value="Transferase(Phosphotransferase) domain 1"/>
    <property type="match status" value="1"/>
</dbReference>
<dbReference type="PROSITE" id="PS00107">
    <property type="entry name" value="PROTEIN_KINASE_ATP"/>
    <property type="match status" value="1"/>
</dbReference>
<evidence type="ECO:0000256" key="2">
    <source>
        <dbReference type="ARBA" id="ARBA00022527"/>
    </source>
</evidence>
<feature type="domain" description="Protein kinase" evidence="18">
    <location>
        <begin position="338"/>
        <end position="614"/>
    </location>
</feature>
<dbReference type="FunFam" id="3.30.430.20:FF:000002">
    <property type="entry name" value="Cysteine-rich receptor-like protein kinase 10"/>
    <property type="match status" value="1"/>
</dbReference>
<dbReference type="Gene3D" id="3.30.430.20">
    <property type="entry name" value="Gnk2 domain, C-X8-C-X2-C motif"/>
    <property type="match status" value="2"/>
</dbReference>
<dbReference type="SUPFAM" id="SSF56112">
    <property type="entry name" value="Protein kinase-like (PK-like)"/>
    <property type="match status" value="1"/>
</dbReference>
<dbReference type="GO" id="GO:0004674">
    <property type="term" value="F:protein serine/threonine kinase activity"/>
    <property type="evidence" value="ECO:0007669"/>
    <property type="project" value="UniProtKB-KW"/>
</dbReference>
<evidence type="ECO:0000259" key="18">
    <source>
        <dbReference type="PROSITE" id="PS50011"/>
    </source>
</evidence>
<keyword evidence="13" id="KW-0325">Glycoprotein</keyword>
<dbReference type="InterPro" id="IPR008271">
    <property type="entry name" value="Ser/Thr_kinase_AS"/>
</dbReference>
<evidence type="ECO:0000256" key="14">
    <source>
        <dbReference type="PROSITE-ProRule" id="PRU10141"/>
    </source>
</evidence>